<evidence type="ECO:0000313" key="3">
    <source>
        <dbReference type="Proteomes" id="UP001174691"/>
    </source>
</evidence>
<dbReference type="InterPro" id="IPR021475">
    <property type="entry name" value="Pants/Emi1-like"/>
</dbReference>
<dbReference type="EMBL" id="JANBVN010000005">
    <property type="protein sequence ID" value="KAJ9165192.1"/>
    <property type="molecule type" value="Genomic_DNA"/>
</dbReference>
<dbReference type="Proteomes" id="UP001174691">
    <property type="component" value="Unassembled WGS sequence"/>
</dbReference>
<protein>
    <recommendedName>
        <fullName evidence="4">Early meiotic induction protein 1</fullName>
    </recommendedName>
</protein>
<evidence type="ECO:0000256" key="1">
    <source>
        <dbReference type="SAM" id="MobiDB-lite"/>
    </source>
</evidence>
<feature type="compositionally biased region" description="Low complexity" evidence="1">
    <location>
        <begin position="8"/>
        <end position="33"/>
    </location>
</feature>
<accession>A0AA38S239</accession>
<evidence type="ECO:0008006" key="4">
    <source>
        <dbReference type="Google" id="ProtNLM"/>
    </source>
</evidence>
<dbReference type="Pfam" id="PF11326">
    <property type="entry name" value="PANTS-like"/>
    <property type="match status" value="1"/>
</dbReference>
<organism evidence="2 3">
    <name type="scientific">Coniochaeta hoffmannii</name>
    <dbReference type="NCBI Taxonomy" id="91930"/>
    <lineage>
        <taxon>Eukaryota</taxon>
        <taxon>Fungi</taxon>
        <taxon>Dikarya</taxon>
        <taxon>Ascomycota</taxon>
        <taxon>Pezizomycotina</taxon>
        <taxon>Sordariomycetes</taxon>
        <taxon>Sordariomycetidae</taxon>
        <taxon>Coniochaetales</taxon>
        <taxon>Coniochaetaceae</taxon>
        <taxon>Coniochaeta</taxon>
    </lineage>
</organism>
<comment type="caution">
    <text evidence="2">The sequence shown here is derived from an EMBL/GenBank/DDBJ whole genome shotgun (WGS) entry which is preliminary data.</text>
</comment>
<dbReference type="AlphaFoldDB" id="A0AA38S239"/>
<feature type="region of interest" description="Disordered" evidence="1">
    <location>
        <begin position="1"/>
        <end position="92"/>
    </location>
</feature>
<keyword evidence="3" id="KW-1185">Reference proteome</keyword>
<evidence type="ECO:0000313" key="2">
    <source>
        <dbReference type="EMBL" id="KAJ9165192.1"/>
    </source>
</evidence>
<gene>
    <name evidence="2" type="ORF">NKR19_g646</name>
</gene>
<name>A0AA38S239_9PEZI</name>
<reference evidence="2" key="1">
    <citation type="submission" date="2022-07" db="EMBL/GenBank/DDBJ databases">
        <title>Fungi with potential for degradation of polypropylene.</title>
        <authorList>
            <person name="Gostincar C."/>
        </authorList>
    </citation>
    <scope>NUCLEOTIDE SEQUENCE</scope>
    <source>
        <strain evidence="2">EXF-13287</strain>
    </source>
</reference>
<dbReference type="PANTHER" id="PTHR28052">
    <property type="entry name" value="UPF0545 PROTEIN C22ORF39"/>
    <property type="match status" value="1"/>
</dbReference>
<proteinExistence type="predicted"/>
<sequence length="231" mass="26215">MGWFWQQSSTTSAASPPTPTSSSTPTPQDNQAGTPPPPPQDQSPMSPEDKELASFLALLHEGSQPPKRAVSASSLPTSHPHYDPNRPSPASAAINEATLPTTMSCRDAFDYAWHCNTPAAQWNAVYRYGGVRSCSDLWEDFWFCMRTKQYGPEMRAEAVRAHYRERMNEKYYAPGKKSSEDVWESRERLVEPGTAFRHRFDDPAAEGDAEWNLREMERRRRIREETFGKEA</sequence>
<dbReference type="PANTHER" id="PTHR28052:SF1">
    <property type="entry name" value="UPF0545 PROTEIN C22ORF39"/>
    <property type="match status" value="1"/>
</dbReference>